<keyword evidence="2" id="KW-0812">Transmembrane</keyword>
<dbReference type="AlphaFoldDB" id="A0A1Q8C7N8"/>
<dbReference type="RefSeq" id="WP_075129480.1">
    <property type="nucleotide sequence ID" value="NZ_MSIE01000076.1"/>
</dbReference>
<dbReference type="InterPro" id="IPR002881">
    <property type="entry name" value="DUF58"/>
</dbReference>
<evidence type="ECO:0000256" key="2">
    <source>
        <dbReference type="SAM" id="Phobius"/>
    </source>
</evidence>
<evidence type="ECO:0000259" key="3">
    <source>
        <dbReference type="Pfam" id="PF01882"/>
    </source>
</evidence>
<name>A0A1Q8C7N8_9PSEU</name>
<reference evidence="4 5" key="1">
    <citation type="submission" date="2016-12" db="EMBL/GenBank/DDBJ databases">
        <title>The draft genome sequence of Actinophytocola sp. 11-183.</title>
        <authorList>
            <person name="Wang W."/>
            <person name="Yuan L."/>
        </authorList>
    </citation>
    <scope>NUCLEOTIDE SEQUENCE [LARGE SCALE GENOMIC DNA]</scope>
    <source>
        <strain evidence="4 5">11-183</strain>
    </source>
</reference>
<dbReference type="STRING" id="1912961.BU204_31710"/>
<gene>
    <name evidence="4" type="ORF">BU204_31710</name>
</gene>
<dbReference type="PANTHER" id="PTHR34351:SF1">
    <property type="entry name" value="SLR1927 PROTEIN"/>
    <property type="match status" value="1"/>
</dbReference>
<dbReference type="Pfam" id="PF01882">
    <property type="entry name" value="DUF58"/>
    <property type="match status" value="1"/>
</dbReference>
<accession>A0A1Q8C7N8</accession>
<evidence type="ECO:0000313" key="5">
    <source>
        <dbReference type="Proteomes" id="UP000185596"/>
    </source>
</evidence>
<dbReference type="Proteomes" id="UP000185596">
    <property type="component" value="Unassembled WGS sequence"/>
</dbReference>
<organism evidence="4 5">
    <name type="scientific">Actinophytocola xanthii</name>
    <dbReference type="NCBI Taxonomy" id="1912961"/>
    <lineage>
        <taxon>Bacteria</taxon>
        <taxon>Bacillati</taxon>
        <taxon>Actinomycetota</taxon>
        <taxon>Actinomycetes</taxon>
        <taxon>Pseudonocardiales</taxon>
        <taxon>Pseudonocardiaceae</taxon>
    </lineage>
</organism>
<sequence length="390" mass="40476">MITRAGAVLGGAGAVLLGAGMWADYPELVMLGLACAAALTAAAGWMLVRPRLAVAREISPSRVPEGTPAYGVLSVTNTGRRRSPPSLAVETVAGRRVVVPLPSLPAGDTFDTTYALPAQRRGRHLLPPLAVGHADPLRLCQVVRTGGAEAVLYVHPTVHQVAPMPLGGPRDLEGPTSASSPQGGVAFHSLRDYQPGDDWRRIHWASTARTGTLLVRYNVVPDEPHHLVVLDTSEKPYDDAFEDAFEDAVRVAASVCDASARAGFSVTCRTTGHPAEADGHVPPAASAVTSALDVLSAARPSPGDPGLSALGGLVTELAAGEGSALTVVTGQGESRGPELLATLPPSFSAAALVRIGRTLPVSSTVAAGVFTIDARTSREFAVRWNQLFAR</sequence>
<protein>
    <recommendedName>
        <fullName evidence="3">DUF58 domain-containing protein</fullName>
    </recommendedName>
</protein>
<dbReference type="EMBL" id="MSIE01000076">
    <property type="protein sequence ID" value="OLF10372.1"/>
    <property type="molecule type" value="Genomic_DNA"/>
</dbReference>
<feature type="domain" description="DUF58" evidence="3">
    <location>
        <begin position="190"/>
        <end position="267"/>
    </location>
</feature>
<dbReference type="OrthoDB" id="9812729at2"/>
<feature type="region of interest" description="Disordered" evidence="1">
    <location>
        <begin position="167"/>
        <end position="186"/>
    </location>
</feature>
<keyword evidence="2" id="KW-0472">Membrane</keyword>
<proteinExistence type="predicted"/>
<keyword evidence="5" id="KW-1185">Reference proteome</keyword>
<dbReference type="PANTHER" id="PTHR34351">
    <property type="entry name" value="SLR1927 PROTEIN-RELATED"/>
    <property type="match status" value="1"/>
</dbReference>
<feature type="transmembrane region" description="Helical" evidence="2">
    <location>
        <begin position="28"/>
        <end position="48"/>
    </location>
</feature>
<evidence type="ECO:0000313" key="4">
    <source>
        <dbReference type="EMBL" id="OLF10372.1"/>
    </source>
</evidence>
<keyword evidence="2" id="KW-1133">Transmembrane helix</keyword>
<comment type="caution">
    <text evidence="4">The sequence shown here is derived from an EMBL/GenBank/DDBJ whole genome shotgun (WGS) entry which is preliminary data.</text>
</comment>
<evidence type="ECO:0000256" key="1">
    <source>
        <dbReference type="SAM" id="MobiDB-lite"/>
    </source>
</evidence>